<dbReference type="InterPro" id="IPR011042">
    <property type="entry name" value="6-blade_b-propeller_TolB-like"/>
</dbReference>
<feature type="repeat" description="NHL" evidence="3">
    <location>
        <begin position="308"/>
        <end position="339"/>
    </location>
</feature>
<sequence>MKKAIFLLSAFVTTFMSTAQQVTTVAGSTQGFADGPVATAQFFSPLGVAVDAGGNLYVADGWNNKIRKITPAGIVSTLAGSTQGFSDGAGGSAQFYHPFGVATDTAGNVYVADTENNKIRKITPAGVVSTLAGSGTCGFLNGSGATAQFCSPTGVVTDATGNVYVADLINHRIRKITPTGVVSTLAGGATYGFADGSGTAAKFNAPRGVTIDAAGNVYVADSENNKIRKITPAGMVSTLAGSTVGFADGTGSAAQFYYPFGVATDPAGNLYVADAYNNKIRKITPTGVVSTLAGSTQGFADGAGVSAQFHFPEGVAIDSAGNIYIGDQSNERIRKITQQLGVTHNNIDSKITVYPNPVTTVLTLQLENDCSLDKISITDLSGKIILQTQNSNTINVENLAKGIYIMEAYSGEDKYVSKFVKE</sequence>
<feature type="repeat" description="NHL" evidence="3">
    <location>
        <begin position="251"/>
        <end position="286"/>
    </location>
</feature>
<dbReference type="GO" id="GO:0016829">
    <property type="term" value="F:lyase activity"/>
    <property type="evidence" value="ECO:0007669"/>
    <property type="project" value="UniProtKB-KW"/>
</dbReference>
<dbReference type="PANTHER" id="PTHR13833">
    <property type="match status" value="1"/>
</dbReference>
<feature type="repeat" description="NHL" evidence="3">
    <location>
        <begin position="148"/>
        <end position="179"/>
    </location>
</feature>
<keyword evidence="7" id="KW-1185">Reference proteome</keyword>
<keyword evidence="2" id="KW-0677">Repeat</keyword>
<name>A0A4P7PXR5_9FLAO</name>
<gene>
    <name evidence="6" type="primary">vgb</name>
    <name evidence="6" type="ORF">GS03_02644</name>
</gene>
<evidence type="ECO:0000256" key="3">
    <source>
        <dbReference type="PROSITE-ProRule" id="PRU00504"/>
    </source>
</evidence>
<keyword evidence="1 4" id="KW-0732">Signal</keyword>
<feature type="signal peptide" evidence="4">
    <location>
        <begin position="1"/>
        <end position="19"/>
    </location>
</feature>
<dbReference type="Pfam" id="PF01436">
    <property type="entry name" value="NHL"/>
    <property type="match status" value="6"/>
</dbReference>
<dbReference type="EMBL" id="CP038810">
    <property type="protein sequence ID" value="QBZ99122.1"/>
    <property type="molecule type" value="Genomic_DNA"/>
</dbReference>
<reference evidence="6 7" key="1">
    <citation type="submission" date="2019-04" db="EMBL/GenBank/DDBJ databases">
        <title>Flavobacterium sp. GS03.</title>
        <authorList>
            <person name="Kim H."/>
        </authorList>
    </citation>
    <scope>NUCLEOTIDE SEQUENCE [LARGE SCALE GENOMIC DNA]</scope>
    <source>
        <strain evidence="6 7">GS03</strain>
    </source>
</reference>
<feature type="repeat" description="NHL" evidence="3">
    <location>
        <begin position="41"/>
        <end position="72"/>
    </location>
</feature>
<evidence type="ECO:0000256" key="4">
    <source>
        <dbReference type="SAM" id="SignalP"/>
    </source>
</evidence>
<dbReference type="InterPro" id="IPR026444">
    <property type="entry name" value="Secre_tail"/>
</dbReference>
<evidence type="ECO:0000256" key="1">
    <source>
        <dbReference type="ARBA" id="ARBA00022729"/>
    </source>
</evidence>
<dbReference type="CDD" id="cd14953">
    <property type="entry name" value="NHL_like_1"/>
    <property type="match status" value="1"/>
</dbReference>
<accession>A0A4P7PXR5</accession>
<evidence type="ECO:0000259" key="5">
    <source>
        <dbReference type="Pfam" id="PF18962"/>
    </source>
</evidence>
<dbReference type="Gene3D" id="2.120.10.30">
    <property type="entry name" value="TolB, C-terminal domain"/>
    <property type="match status" value="3"/>
</dbReference>
<feature type="repeat" description="NHL" evidence="3">
    <location>
        <begin position="198"/>
        <end position="233"/>
    </location>
</feature>
<dbReference type="KEGG" id="fsn:GS03_02644"/>
<feature type="domain" description="Secretion system C-terminal sorting" evidence="5">
    <location>
        <begin position="353"/>
        <end position="420"/>
    </location>
</feature>
<organism evidence="6 7">
    <name type="scientific">Flavobacterium sangjuense</name>
    <dbReference type="NCBI Taxonomy" id="2518177"/>
    <lineage>
        <taxon>Bacteria</taxon>
        <taxon>Pseudomonadati</taxon>
        <taxon>Bacteroidota</taxon>
        <taxon>Flavobacteriia</taxon>
        <taxon>Flavobacteriales</taxon>
        <taxon>Flavobacteriaceae</taxon>
        <taxon>Flavobacterium</taxon>
    </lineage>
</organism>
<proteinExistence type="predicted"/>
<dbReference type="PANTHER" id="PTHR13833:SF71">
    <property type="entry name" value="NHL DOMAIN-CONTAINING PROTEIN"/>
    <property type="match status" value="1"/>
</dbReference>
<dbReference type="Proteomes" id="UP000296862">
    <property type="component" value="Chromosome"/>
</dbReference>
<feature type="chain" id="PRO_5020744162" evidence="4">
    <location>
        <begin position="20"/>
        <end position="422"/>
    </location>
</feature>
<dbReference type="AlphaFoldDB" id="A0A4P7PXR5"/>
<dbReference type="EC" id="4.2.99.-" evidence="6"/>
<dbReference type="PROSITE" id="PS51125">
    <property type="entry name" value="NHL"/>
    <property type="match status" value="6"/>
</dbReference>
<dbReference type="Pfam" id="PF18962">
    <property type="entry name" value="Por_Secre_tail"/>
    <property type="match status" value="1"/>
</dbReference>
<protein>
    <submittedName>
        <fullName evidence="6">Virginiamycin B lyase</fullName>
        <ecNumber evidence="6">4.2.99.-</ecNumber>
    </submittedName>
</protein>
<dbReference type="InterPro" id="IPR001258">
    <property type="entry name" value="NHL_repeat"/>
</dbReference>
<evidence type="ECO:0000313" key="7">
    <source>
        <dbReference type="Proteomes" id="UP000296862"/>
    </source>
</evidence>
<evidence type="ECO:0000313" key="6">
    <source>
        <dbReference type="EMBL" id="QBZ99122.1"/>
    </source>
</evidence>
<keyword evidence="6" id="KW-0456">Lyase</keyword>
<evidence type="ECO:0000256" key="2">
    <source>
        <dbReference type="ARBA" id="ARBA00022737"/>
    </source>
</evidence>
<feature type="repeat" description="NHL" evidence="3">
    <location>
        <begin position="94"/>
        <end position="125"/>
    </location>
</feature>
<dbReference type="SUPFAM" id="SSF101898">
    <property type="entry name" value="NHL repeat"/>
    <property type="match status" value="1"/>
</dbReference>
<dbReference type="NCBIfam" id="TIGR04183">
    <property type="entry name" value="Por_Secre_tail"/>
    <property type="match status" value="1"/>
</dbReference>